<keyword evidence="1" id="KW-1185">Reference proteome</keyword>
<dbReference type="InterPro" id="IPR022773">
    <property type="entry name" value="Siva"/>
</dbReference>
<dbReference type="AlphaFoldDB" id="A0A6J1N4G4"/>
<dbReference type="Pfam" id="PF05458">
    <property type="entry name" value="Siva"/>
    <property type="match status" value="1"/>
</dbReference>
<dbReference type="KEGG" id="bany:112049190"/>
<dbReference type="PANTHER" id="PTHR14365">
    <property type="entry name" value="APOPTOSIS REGULATORY PROTEIN SIVA"/>
    <property type="match status" value="1"/>
</dbReference>
<dbReference type="Proteomes" id="UP001652582">
    <property type="component" value="Chromosome 4"/>
</dbReference>
<proteinExistence type="predicted"/>
<name>A0A6J1N4G4_BICAN</name>
<evidence type="ECO:0000313" key="2">
    <source>
        <dbReference type="RefSeq" id="XP_023942755.2"/>
    </source>
</evidence>
<dbReference type="PANTHER" id="PTHR14365:SF1">
    <property type="entry name" value="APOPTOSIS REGULATORY PROTEIN SIVA"/>
    <property type="match status" value="1"/>
</dbReference>
<dbReference type="GeneID" id="112049190"/>
<accession>A0A6J1N4G4</accession>
<dbReference type="GO" id="GO:0097191">
    <property type="term" value="P:extrinsic apoptotic signaling pathway"/>
    <property type="evidence" value="ECO:0007669"/>
    <property type="project" value="TreeGrafter"/>
</dbReference>
<evidence type="ECO:0000313" key="1">
    <source>
        <dbReference type="Proteomes" id="UP001652582"/>
    </source>
</evidence>
<sequence length="152" mass="16753">MAKRSNPYSDDYIQQSKTHVGRKQFNNNEDRLKKVYEKTLQLLYKGAKKTLQHNLLQCSEVSSTEKKDGVKFKQLFISKDGGLMDSGNLAAGKCIQVKHCACSGVAADQCSYCESALCATCQRACAVCQLLYCCKCSFPGSEGTEICVSCYS</sequence>
<organism evidence="1 2">
    <name type="scientific">Bicyclus anynana</name>
    <name type="common">Squinting bush brown butterfly</name>
    <dbReference type="NCBI Taxonomy" id="110368"/>
    <lineage>
        <taxon>Eukaryota</taxon>
        <taxon>Metazoa</taxon>
        <taxon>Ecdysozoa</taxon>
        <taxon>Arthropoda</taxon>
        <taxon>Hexapoda</taxon>
        <taxon>Insecta</taxon>
        <taxon>Pterygota</taxon>
        <taxon>Neoptera</taxon>
        <taxon>Endopterygota</taxon>
        <taxon>Lepidoptera</taxon>
        <taxon>Glossata</taxon>
        <taxon>Ditrysia</taxon>
        <taxon>Papilionoidea</taxon>
        <taxon>Nymphalidae</taxon>
        <taxon>Satyrinae</taxon>
        <taxon>Satyrini</taxon>
        <taxon>Mycalesina</taxon>
        <taxon>Bicyclus</taxon>
    </lineage>
</organism>
<dbReference type="OrthoDB" id="60860at2759"/>
<dbReference type="RefSeq" id="XP_023942755.2">
    <property type="nucleotide sequence ID" value="XM_024086987.2"/>
</dbReference>
<gene>
    <name evidence="2" type="primary">LOC112049190</name>
</gene>
<reference evidence="2" key="1">
    <citation type="submission" date="2025-08" db="UniProtKB">
        <authorList>
            <consortium name="RefSeq"/>
        </authorList>
    </citation>
    <scope>IDENTIFICATION</scope>
</reference>
<dbReference type="GO" id="GO:0005175">
    <property type="term" value="F:CD27 receptor binding"/>
    <property type="evidence" value="ECO:0007669"/>
    <property type="project" value="TreeGrafter"/>
</dbReference>
<protein>
    <submittedName>
        <fullName evidence="2">Apoptosis regulatory protein Siva</fullName>
    </submittedName>
</protein>